<evidence type="ECO:0000313" key="2">
    <source>
        <dbReference type="EMBL" id="RRQ02658.1"/>
    </source>
</evidence>
<sequence length="181" mass="19128">MFTLRTAAAAAASTLALLGAGAAAAPGASAAPNQYTMDNVQLTLYGGQDGDNITSDNDNPRGIAWPKSNAHPSSIHTLAGGNGTWENPTTLAVANPRKGGPFQPGTRFYIPAVHRYFIAEDTCAECLHDLHRSTPVQHVDMWAGKNATQRSMNAYPANGRHRIIVNPSKGMQVTSGPLLTH</sequence>
<evidence type="ECO:0000256" key="1">
    <source>
        <dbReference type="SAM" id="SignalP"/>
    </source>
</evidence>
<feature type="signal peptide" evidence="1">
    <location>
        <begin position="1"/>
        <end position="30"/>
    </location>
</feature>
<keyword evidence="1" id="KW-0732">Signal</keyword>
<dbReference type="Proteomes" id="UP000278422">
    <property type="component" value="Unassembled WGS sequence"/>
</dbReference>
<keyword evidence="3" id="KW-1185">Reference proteome</keyword>
<reference evidence="2 3" key="1">
    <citation type="submission" date="2018-01" db="EMBL/GenBank/DDBJ databases">
        <title>Twenty Corynebacterium bovis Genomes.</title>
        <authorList>
            <person name="Gulvik C.A."/>
        </authorList>
    </citation>
    <scope>NUCLEOTIDE SEQUENCE [LARGE SCALE GENOMIC DNA]</scope>
    <source>
        <strain evidence="2 3">16-2004</strain>
    </source>
</reference>
<organism evidence="2 3">
    <name type="scientific">Corynebacterium bovis</name>
    <dbReference type="NCBI Taxonomy" id="36808"/>
    <lineage>
        <taxon>Bacteria</taxon>
        <taxon>Bacillati</taxon>
        <taxon>Actinomycetota</taxon>
        <taxon>Actinomycetes</taxon>
        <taxon>Mycobacteriales</taxon>
        <taxon>Corynebacteriaceae</taxon>
        <taxon>Corynebacterium</taxon>
    </lineage>
</organism>
<proteinExistence type="predicted"/>
<dbReference type="AlphaFoldDB" id="A0A3R8RG00"/>
<accession>A0A3R8RG00</accession>
<gene>
    <name evidence="2" type="ORF">CXF42_09425</name>
</gene>
<protein>
    <submittedName>
        <fullName evidence="2">Uncharacterized protein</fullName>
    </submittedName>
</protein>
<comment type="caution">
    <text evidence="2">The sequence shown here is derived from an EMBL/GenBank/DDBJ whole genome shotgun (WGS) entry which is preliminary data.</text>
</comment>
<evidence type="ECO:0000313" key="3">
    <source>
        <dbReference type="Proteomes" id="UP000278422"/>
    </source>
</evidence>
<name>A0A3R8RG00_9CORY</name>
<dbReference type="EMBL" id="PQNQ01000034">
    <property type="protein sequence ID" value="RRQ02658.1"/>
    <property type="molecule type" value="Genomic_DNA"/>
</dbReference>
<feature type="chain" id="PRO_5018716260" evidence="1">
    <location>
        <begin position="31"/>
        <end position="181"/>
    </location>
</feature>
<dbReference type="RefSeq" id="WP_125175517.1">
    <property type="nucleotide sequence ID" value="NZ_JBHYBM010000085.1"/>
</dbReference>